<evidence type="ECO:0000256" key="3">
    <source>
        <dbReference type="ARBA" id="ARBA00022777"/>
    </source>
</evidence>
<sequence>MVKWVLVKVLGKGSYAVVLLARQMIGPLAYYFAIKVTTLQQHSLLAWEEQVLKCFIGCPEIVQCLGSEITTTGNSSVTTLFNLKLEYASKGTLDDLIKQRKNLPENEVKEYLKMILRGLSCIHHEGFVHVDLKPTNILVFPKSDGKIQLKIADFGLSKRCGQMDDEEEDDCGVAAFRGTPTYMSPESIIFSEVNSALDIWSLGCILVEMVSGKPVWDDCKSRDQLMTRLLDDMDIPTIPDELFEQGKDFISKCFVRDYKQRWTADMLLQHPYLSEENEVMKKCDGISKLAETIFLPHQLCKHTTLSSNNWISKL</sequence>
<dbReference type="InterPro" id="IPR008271">
    <property type="entry name" value="Ser/Thr_kinase_AS"/>
</dbReference>
<feature type="binding site" evidence="5">
    <location>
        <position position="35"/>
    </location>
    <ligand>
        <name>ATP</name>
        <dbReference type="ChEBI" id="CHEBI:30616"/>
    </ligand>
</feature>
<evidence type="ECO:0000256" key="5">
    <source>
        <dbReference type="PROSITE-ProRule" id="PRU10141"/>
    </source>
</evidence>
<gene>
    <name evidence="8" type="ORF">CITCOLO1_LOCUS11451</name>
</gene>
<dbReference type="PANTHER" id="PTHR48011:SF51">
    <property type="entry name" value="PROTEIN KINASE SUPERFAMILY PROTEIN"/>
    <property type="match status" value="1"/>
</dbReference>
<dbReference type="EMBL" id="OZ021738">
    <property type="protein sequence ID" value="CAK9319446.1"/>
    <property type="molecule type" value="Genomic_DNA"/>
</dbReference>
<comment type="similarity">
    <text evidence="6">Belongs to the protein kinase superfamily.</text>
</comment>
<keyword evidence="4 5" id="KW-0067">ATP-binding</keyword>
<protein>
    <recommendedName>
        <fullName evidence="7">Protein kinase domain-containing protein</fullName>
    </recommendedName>
</protein>
<reference evidence="8 9" key="1">
    <citation type="submission" date="2024-03" db="EMBL/GenBank/DDBJ databases">
        <authorList>
            <person name="Gkanogiannis A."/>
            <person name="Becerra Lopez-Lavalle L."/>
        </authorList>
    </citation>
    <scope>NUCLEOTIDE SEQUENCE [LARGE SCALE GENOMIC DNA]</scope>
</reference>
<keyword evidence="9" id="KW-1185">Reference proteome</keyword>
<organism evidence="8 9">
    <name type="scientific">Citrullus colocynthis</name>
    <name type="common">colocynth</name>
    <dbReference type="NCBI Taxonomy" id="252529"/>
    <lineage>
        <taxon>Eukaryota</taxon>
        <taxon>Viridiplantae</taxon>
        <taxon>Streptophyta</taxon>
        <taxon>Embryophyta</taxon>
        <taxon>Tracheophyta</taxon>
        <taxon>Spermatophyta</taxon>
        <taxon>Magnoliopsida</taxon>
        <taxon>eudicotyledons</taxon>
        <taxon>Gunneridae</taxon>
        <taxon>Pentapetalae</taxon>
        <taxon>rosids</taxon>
        <taxon>fabids</taxon>
        <taxon>Cucurbitales</taxon>
        <taxon>Cucurbitaceae</taxon>
        <taxon>Benincaseae</taxon>
        <taxon>Citrullus</taxon>
    </lineage>
</organism>
<keyword evidence="1" id="KW-0808">Transferase</keyword>
<keyword evidence="6" id="KW-0723">Serine/threonine-protein kinase</keyword>
<evidence type="ECO:0000256" key="1">
    <source>
        <dbReference type="ARBA" id="ARBA00022679"/>
    </source>
</evidence>
<dbReference type="PANTHER" id="PTHR48011">
    <property type="entry name" value="CCR4-NOT TRANSCRIPTIONAL COMPLEX SUBUNIT CAF120-RELATED"/>
    <property type="match status" value="1"/>
</dbReference>
<evidence type="ECO:0000256" key="6">
    <source>
        <dbReference type="RuleBase" id="RU000304"/>
    </source>
</evidence>
<dbReference type="PROSITE" id="PS00108">
    <property type="entry name" value="PROTEIN_KINASE_ST"/>
    <property type="match status" value="1"/>
</dbReference>
<dbReference type="InterPro" id="IPR000719">
    <property type="entry name" value="Prot_kinase_dom"/>
</dbReference>
<dbReference type="SUPFAM" id="SSF56112">
    <property type="entry name" value="Protein kinase-like (PK-like)"/>
    <property type="match status" value="1"/>
</dbReference>
<keyword evidence="2 5" id="KW-0547">Nucleotide-binding</keyword>
<accession>A0ABP0YK33</accession>
<feature type="domain" description="Protein kinase" evidence="7">
    <location>
        <begin position="4"/>
        <end position="273"/>
    </location>
</feature>
<dbReference type="Gene3D" id="1.10.510.10">
    <property type="entry name" value="Transferase(Phosphotransferase) domain 1"/>
    <property type="match status" value="1"/>
</dbReference>
<proteinExistence type="inferred from homology"/>
<dbReference type="InterPro" id="IPR052751">
    <property type="entry name" value="Plant_MAPKKK"/>
</dbReference>
<evidence type="ECO:0000256" key="4">
    <source>
        <dbReference type="ARBA" id="ARBA00022840"/>
    </source>
</evidence>
<name>A0ABP0YK33_9ROSI</name>
<dbReference type="SMART" id="SM00220">
    <property type="entry name" value="S_TKc"/>
    <property type="match status" value="1"/>
</dbReference>
<evidence type="ECO:0000256" key="2">
    <source>
        <dbReference type="ARBA" id="ARBA00022741"/>
    </source>
</evidence>
<evidence type="ECO:0000313" key="8">
    <source>
        <dbReference type="EMBL" id="CAK9319446.1"/>
    </source>
</evidence>
<keyword evidence="3" id="KW-0418">Kinase</keyword>
<dbReference type="InterPro" id="IPR011009">
    <property type="entry name" value="Kinase-like_dom_sf"/>
</dbReference>
<dbReference type="PROSITE" id="PS00107">
    <property type="entry name" value="PROTEIN_KINASE_ATP"/>
    <property type="match status" value="1"/>
</dbReference>
<dbReference type="Pfam" id="PF00069">
    <property type="entry name" value="Pkinase"/>
    <property type="match status" value="1"/>
</dbReference>
<evidence type="ECO:0000313" key="9">
    <source>
        <dbReference type="Proteomes" id="UP001642487"/>
    </source>
</evidence>
<dbReference type="PROSITE" id="PS50011">
    <property type="entry name" value="PROTEIN_KINASE_DOM"/>
    <property type="match status" value="1"/>
</dbReference>
<dbReference type="InterPro" id="IPR017441">
    <property type="entry name" value="Protein_kinase_ATP_BS"/>
</dbReference>
<dbReference type="Proteomes" id="UP001642487">
    <property type="component" value="Chromosome 4"/>
</dbReference>
<evidence type="ECO:0000259" key="7">
    <source>
        <dbReference type="PROSITE" id="PS50011"/>
    </source>
</evidence>